<dbReference type="Proteomes" id="UP000614334">
    <property type="component" value="Unassembled WGS sequence"/>
</dbReference>
<proteinExistence type="inferred from homology"/>
<dbReference type="GO" id="GO:0005634">
    <property type="term" value="C:nucleus"/>
    <property type="evidence" value="ECO:0007669"/>
    <property type="project" value="UniProtKB-SubCell"/>
</dbReference>
<comment type="catalytic activity">
    <reaction evidence="1">
        <text>Cleavage of peptide bonds with very broad specificity.</text>
        <dbReference type="EC" id="3.4.25.1"/>
    </reaction>
</comment>
<evidence type="ECO:0000256" key="4">
    <source>
        <dbReference type="ARBA" id="ARBA00022698"/>
    </source>
</evidence>
<comment type="subcellular location">
    <subcellularLocation>
        <location evidence="9">Cytoplasm</location>
    </subcellularLocation>
    <subcellularLocation>
        <location evidence="9">Nucleus</location>
    </subcellularLocation>
</comment>
<keyword evidence="8 9" id="KW-0539">Nucleus</keyword>
<dbReference type="Pfam" id="PF00227">
    <property type="entry name" value="Proteasome"/>
    <property type="match status" value="1"/>
</dbReference>
<evidence type="ECO:0000256" key="8">
    <source>
        <dbReference type="ARBA" id="ARBA00023242"/>
    </source>
</evidence>
<dbReference type="GO" id="GO:0019774">
    <property type="term" value="C:proteasome core complex, beta-subunit complex"/>
    <property type="evidence" value="ECO:0007669"/>
    <property type="project" value="UniProtKB-ARBA"/>
</dbReference>
<dbReference type="EMBL" id="JACYCF010000002">
    <property type="protein sequence ID" value="KAF8760230.1"/>
    <property type="molecule type" value="Genomic_DNA"/>
</dbReference>
<reference evidence="10" key="1">
    <citation type="submission" date="2020-09" db="EMBL/GenBank/DDBJ databases">
        <title>Comparative genome analyses of four rice-infecting Rhizoctonia solani isolates reveal extensive enrichment of homogalacturonan modification genes.</title>
        <authorList>
            <person name="Lee D.-Y."/>
            <person name="Jeon J."/>
            <person name="Kim K.-T."/>
            <person name="Cheong K."/>
            <person name="Song H."/>
            <person name="Choi G."/>
            <person name="Ko J."/>
            <person name="Opiyo S.O."/>
            <person name="Zuo S."/>
            <person name="Madhav S."/>
            <person name="Lee Y.-H."/>
            <person name="Wang G.-L."/>
        </authorList>
    </citation>
    <scope>NUCLEOTIDE SEQUENCE</scope>
    <source>
        <strain evidence="10">AG1-IA B2</strain>
    </source>
</reference>
<dbReference type="SUPFAM" id="SSF56235">
    <property type="entry name" value="N-terminal nucleophile aminohydrolases (Ntn hydrolases)"/>
    <property type="match status" value="1"/>
</dbReference>
<comment type="function">
    <text evidence="9">Component of the proteasome, a multicatalytic proteinase complex which is characterized by its ability to cleave peptides with Arg, Phe, Tyr, Leu, and Glu adjacent to the leaving group at neutral or slightly basic pH. The proteasome has an ATP-dependent proteolytic activity.</text>
</comment>
<dbReference type="CDD" id="cd03762">
    <property type="entry name" value="proteasome_beta_type_6"/>
    <property type="match status" value="1"/>
</dbReference>
<comment type="caution">
    <text evidence="10">The sequence shown here is derived from an EMBL/GenBank/DDBJ whole genome shotgun (WGS) entry which is preliminary data.</text>
</comment>
<evidence type="ECO:0000256" key="6">
    <source>
        <dbReference type="ARBA" id="ARBA00022942"/>
    </source>
</evidence>
<dbReference type="FunFam" id="3.60.20.10:FF:000010">
    <property type="entry name" value="Proteasome subunit beta type-1"/>
    <property type="match status" value="1"/>
</dbReference>
<dbReference type="GO" id="GO:0051603">
    <property type="term" value="P:proteolysis involved in protein catabolic process"/>
    <property type="evidence" value="ECO:0007669"/>
    <property type="project" value="InterPro"/>
</dbReference>
<dbReference type="GO" id="GO:0004298">
    <property type="term" value="F:threonine-type endopeptidase activity"/>
    <property type="evidence" value="ECO:0007669"/>
    <property type="project" value="UniProtKB-KW"/>
</dbReference>
<dbReference type="PROSITE" id="PS00854">
    <property type="entry name" value="PROTEASOME_BETA_1"/>
    <property type="match status" value="1"/>
</dbReference>
<evidence type="ECO:0000313" key="10">
    <source>
        <dbReference type="EMBL" id="KAF8760230.1"/>
    </source>
</evidence>
<dbReference type="InterPro" id="IPR001353">
    <property type="entry name" value="Proteasome_sua/b"/>
</dbReference>
<evidence type="ECO:0000256" key="1">
    <source>
        <dbReference type="ARBA" id="ARBA00001198"/>
    </source>
</evidence>
<dbReference type="PROSITE" id="PS51476">
    <property type="entry name" value="PROTEASOME_BETA_2"/>
    <property type="match status" value="1"/>
</dbReference>
<evidence type="ECO:0000256" key="3">
    <source>
        <dbReference type="ARBA" id="ARBA00022670"/>
    </source>
</evidence>
<gene>
    <name evidence="10" type="ORF">RHS01_02053</name>
</gene>
<keyword evidence="3" id="KW-0645">Protease</keyword>
<evidence type="ECO:0000256" key="2">
    <source>
        <dbReference type="ARBA" id="ARBA00022490"/>
    </source>
</evidence>
<sequence>MASALLSSPSHYTETITTDMDVPDVQVLKKGEVNLGTSIMAVQFEGGVVIGADSRTTMGSYIANRVTDKLTHVHDRIYCCRSGSAADTQAVADIVHYYLQMYEQQYNERPTVHAAATLFQKLCYENKDNLSAGIIVAGWDKDVGPSVYNIPLGGGLFANHGRSVVCIKFGYREYHSTCSIPGSGSTYVYGYCDATYKDGWGRDETVNFVKNTLALAMSRDGSSGGTIRMCVITKDGVERHFIPGNELPRFWEGKEVLGSDSTFASAPTQPLSA</sequence>
<dbReference type="InterPro" id="IPR023333">
    <property type="entry name" value="Proteasome_suB-type"/>
</dbReference>
<comment type="similarity">
    <text evidence="9">Belongs to the peptidase T1B family.</text>
</comment>
<evidence type="ECO:0000256" key="9">
    <source>
        <dbReference type="RuleBase" id="RU004203"/>
    </source>
</evidence>
<evidence type="ECO:0000313" key="11">
    <source>
        <dbReference type="Proteomes" id="UP000614334"/>
    </source>
</evidence>
<keyword evidence="4" id="KW-0888">Threonine protease</keyword>
<name>A0A8H7IKM1_9AGAM</name>
<dbReference type="InterPro" id="IPR029055">
    <property type="entry name" value="Ntn_hydrolases_N"/>
</dbReference>
<comment type="subunit">
    <text evidence="9">Component of the proteasome complex.</text>
</comment>
<dbReference type="PANTHER" id="PTHR32194:SF0">
    <property type="entry name" value="ATP-DEPENDENT PROTEASE SUBUNIT HSLV"/>
    <property type="match status" value="1"/>
</dbReference>
<dbReference type="PANTHER" id="PTHR32194">
    <property type="entry name" value="METALLOPROTEASE TLDD"/>
    <property type="match status" value="1"/>
</dbReference>
<keyword evidence="7" id="KW-0865">Zymogen</keyword>
<dbReference type="InterPro" id="IPR016050">
    <property type="entry name" value="Proteasome_bsu_CS"/>
</dbReference>
<dbReference type="GO" id="GO:0005737">
    <property type="term" value="C:cytoplasm"/>
    <property type="evidence" value="ECO:0007669"/>
    <property type="project" value="UniProtKB-SubCell"/>
</dbReference>
<dbReference type="AlphaFoldDB" id="A0A8H7IKM1"/>
<evidence type="ECO:0000256" key="7">
    <source>
        <dbReference type="ARBA" id="ARBA00023145"/>
    </source>
</evidence>
<keyword evidence="6 9" id="KW-0647">Proteasome</keyword>
<accession>A0A8H7IKM1</accession>
<dbReference type="Gene3D" id="3.60.20.10">
    <property type="entry name" value="Glutamine Phosphoribosylpyrophosphate, subunit 1, domain 1"/>
    <property type="match status" value="1"/>
</dbReference>
<keyword evidence="2 9" id="KW-0963">Cytoplasm</keyword>
<protein>
    <recommendedName>
        <fullName evidence="9">Proteasome subunit beta</fullName>
    </recommendedName>
</protein>
<organism evidence="10 11">
    <name type="scientific">Rhizoctonia solani</name>
    <dbReference type="NCBI Taxonomy" id="456999"/>
    <lineage>
        <taxon>Eukaryota</taxon>
        <taxon>Fungi</taxon>
        <taxon>Dikarya</taxon>
        <taxon>Basidiomycota</taxon>
        <taxon>Agaricomycotina</taxon>
        <taxon>Agaricomycetes</taxon>
        <taxon>Cantharellales</taxon>
        <taxon>Ceratobasidiaceae</taxon>
        <taxon>Rhizoctonia</taxon>
    </lineage>
</organism>
<keyword evidence="5" id="KW-0378">Hydrolase</keyword>
<evidence type="ECO:0000256" key="5">
    <source>
        <dbReference type="ARBA" id="ARBA00022801"/>
    </source>
</evidence>